<gene>
    <name evidence="1" type="ORF">FA15DRAFT_282978</name>
</gene>
<evidence type="ECO:0000313" key="1">
    <source>
        <dbReference type="EMBL" id="TFK29619.1"/>
    </source>
</evidence>
<keyword evidence="2" id="KW-1185">Reference proteome</keyword>
<proteinExistence type="predicted"/>
<name>A0A5C3L9B4_COPMA</name>
<evidence type="ECO:0000313" key="2">
    <source>
        <dbReference type="Proteomes" id="UP000307440"/>
    </source>
</evidence>
<accession>A0A5C3L9B4</accession>
<organism evidence="1 2">
    <name type="scientific">Coprinopsis marcescibilis</name>
    <name type="common">Agaric fungus</name>
    <name type="synonym">Psathyrella marcescibilis</name>
    <dbReference type="NCBI Taxonomy" id="230819"/>
    <lineage>
        <taxon>Eukaryota</taxon>
        <taxon>Fungi</taxon>
        <taxon>Dikarya</taxon>
        <taxon>Basidiomycota</taxon>
        <taxon>Agaricomycotina</taxon>
        <taxon>Agaricomycetes</taxon>
        <taxon>Agaricomycetidae</taxon>
        <taxon>Agaricales</taxon>
        <taxon>Agaricineae</taxon>
        <taxon>Psathyrellaceae</taxon>
        <taxon>Coprinopsis</taxon>
    </lineage>
</organism>
<reference evidence="1 2" key="1">
    <citation type="journal article" date="2019" name="Nat. Ecol. Evol.">
        <title>Megaphylogeny resolves global patterns of mushroom evolution.</title>
        <authorList>
            <person name="Varga T."/>
            <person name="Krizsan K."/>
            <person name="Foldi C."/>
            <person name="Dima B."/>
            <person name="Sanchez-Garcia M."/>
            <person name="Sanchez-Ramirez S."/>
            <person name="Szollosi G.J."/>
            <person name="Szarkandi J.G."/>
            <person name="Papp V."/>
            <person name="Albert L."/>
            <person name="Andreopoulos W."/>
            <person name="Angelini C."/>
            <person name="Antonin V."/>
            <person name="Barry K.W."/>
            <person name="Bougher N.L."/>
            <person name="Buchanan P."/>
            <person name="Buyck B."/>
            <person name="Bense V."/>
            <person name="Catcheside P."/>
            <person name="Chovatia M."/>
            <person name="Cooper J."/>
            <person name="Damon W."/>
            <person name="Desjardin D."/>
            <person name="Finy P."/>
            <person name="Geml J."/>
            <person name="Haridas S."/>
            <person name="Hughes K."/>
            <person name="Justo A."/>
            <person name="Karasinski D."/>
            <person name="Kautmanova I."/>
            <person name="Kiss B."/>
            <person name="Kocsube S."/>
            <person name="Kotiranta H."/>
            <person name="LaButti K.M."/>
            <person name="Lechner B.E."/>
            <person name="Liimatainen K."/>
            <person name="Lipzen A."/>
            <person name="Lukacs Z."/>
            <person name="Mihaltcheva S."/>
            <person name="Morgado L.N."/>
            <person name="Niskanen T."/>
            <person name="Noordeloos M.E."/>
            <person name="Ohm R.A."/>
            <person name="Ortiz-Santana B."/>
            <person name="Ovrebo C."/>
            <person name="Racz N."/>
            <person name="Riley R."/>
            <person name="Savchenko A."/>
            <person name="Shiryaev A."/>
            <person name="Soop K."/>
            <person name="Spirin V."/>
            <person name="Szebenyi C."/>
            <person name="Tomsovsky M."/>
            <person name="Tulloss R.E."/>
            <person name="Uehling J."/>
            <person name="Grigoriev I.V."/>
            <person name="Vagvolgyi C."/>
            <person name="Papp T."/>
            <person name="Martin F.M."/>
            <person name="Miettinen O."/>
            <person name="Hibbett D.S."/>
            <person name="Nagy L.G."/>
        </authorList>
    </citation>
    <scope>NUCLEOTIDE SEQUENCE [LARGE SCALE GENOMIC DNA]</scope>
    <source>
        <strain evidence="1 2">CBS 121175</strain>
    </source>
</reference>
<protein>
    <submittedName>
        <fullName evidence="1">Uncharacterized protein</fullName>
    </submittedName>
</protein>
<dbReference type="AlphaFoldDB" id="A0A5C3L9B4"/>
<sequence length="88" mass="10009">MKLFHLTASTASIHSLSRRTTSAVLFIPLRWPSFPLRPLVVVIFNVTAGSESDERATDNVLDRWTVYWCRWLGSSCPKLSTVECTPQR</sequence>
<dbReference type="Proteomes" id="UP000307440">
    <property type="component" value="Unassembled WGS sequence"/>
</dbReference>
<dbReference type="EMBL" id="ML210148">
    <property type="protein sequence ID" value="TFK29619.1"/>
    <property type="molecule type" value="Genomic_DNA"/>
</dbReference>